<name>A0A1F6BIS4_9BACT</name>
<dbReference type="Pfam" id="PF02643">
    <property type="entry name" value="DUF192"/>
    <property type="match status" value="1"/>
</dbReference>
<evidence type="ECO:0000313" key="2">
    <source>
        <dbReference type="EMBL" id="OGG36778.1"/>
    </source>
</evidence>
<evidence type="ECO:0000313" key="3">
    <source>
        <dbReference type="Proteomes" id="UP000176273"/>
    </source>
</evidence>
<evidence type="ECO:0008006" key="4">
    <source>
        <dbReference type="Google" id="ProtNLM"/>
    </source>
</evidence>
<dbReference type="EMBL" id="MFKH01000016">
    <property type="protein sequence ID" value="OGG36778.1"/>
    <property type="molecule type" value="Genomic_DNA"/>
</dbReference>
<comment type="caution">
    <text evidence="2">The sequence shown here is derived from an EMBL/GenBank/DDBJ whole genome shotgun (WGS) entry which is preliminary data.</text>
</comment>
<organism evidence="2 3">
    <name type="scientific">Candidatus Jorgensenbacteria bacterium GWA1_54_12</name>
    <dbReference type="NCBI Taxonomy" id="1798468"/>
    <lineage>
        <taxon>Bacteria</taxon>
        <taxon>Candidatus Joergenseniibacteriota</taxon>
    </lineage>
</organism>
<dbReference type="InterPro" id="IPR003795">
    <property type="entry name" value="DUF192"/>
</dbReference>
<dbReference type="Proteomes" id="UP000176273">
    <property type="component" value="Unassembled WGS sequence"/>
</dbReference>
<protein>
    <recommendedName>
        <fullName evidence="4">DUF192 domain-containing protein</fullName>
    </recommendedName>
</protein>
<reference evidence="2 3" key="1">
    <citation type="journal article" date="2016" name="Nat. Commun.">
        <title>Thousands of microbial genomes shed light on interconnected biogeochemical processes in an aquifer system.</title>
        <authorList>
            <person name="Anantharaman K."/>
            <person name="Brown C.T."/>
            <person name="Hug L.A."/>
            <person name="Sharon I."/>
            <person name="Castelle C.J."/>
            <person name="Probst A.J."/>
            <person name="Thomas B.C."/>
            <person name="Singh A."/>
            <person name="Wilkins M.J."/>
            <person name="Karaoz U."/>
            <person name="Brodie E.L."/>
            <person name="Williams K.H."/>
            <person name="Hubbard S.S."/>
            <person name="Banfield J.F."/>
        </authorList>
    </citation>
    <scope>NUCLEOTIDE SEQUENCE [LARGE SCALE GENOMIC DNA]</scope>
</reference>
<dbReference type="Gene3D" id="2.60.120.1140">
    <property type="entry name" value="Protein of unknown function DUF192"/>
    <property type="match status" value="1"/>
</dbReference>
<proteinExistence type="predicted"/>
<dbReference type="InterPro" id="IPR038695">
    <property type="entry name" value="Saro_0823-like_sf"/>
</dbReference>
<gene>
    <name evidence="2" type="ORF">A2110_01050</name>
</gene>
<keyword evidence="1" id="KW-0812">Transmembrane</keyword>
<feature type="transmembrane region" description="Helical" evidence="1">
    <location>
        <begin position="6"/>
        <end position="29"/>
    </location>
</feature>
<accession>A0A1F6BIS4</accession>
<dbReference type="PANTHER" id="PTHR37953:SF1">
    <property type="entry name" value="UPF0127 PROTEIN MJ1496"/>
    <property type="match status" value="1"/>
</dbReference>
<evidence type="ECO:0000256" key="1">
    <source>
        <dbReference type="SAM" id="Phobius"/>
    </source>
</evidence>
<dbReference type="PANTHER" id="PTHR37953">
    <property type="entry name" value="UPF0127 PROTEIN MJ1496"/>
    <property type="match status" value="1"/>
</dbReference>
<keyword evidence="1" id="KW-1133">Transmembrane helix</keyword>
<sequence>MFLKTNFILLGAVALFLFAGGAVLFIFGWKSRAPYPARLAIQDAFIELIPAVTAAEKMRGLSGRAELPENHGMLFVYNRPGRYGFWMKDMRFPIDIIWLSKGFTIVDITPHISPDSFPKVFRPKEPAQYVLEVNADFAEKHHLSIGDSLKPIY</sequence>
<keyword evidence="1" id="KW-0472">Membrane</keyword>
<dbReference type="AlphaFoldDB" id="A0A1F6BIS4"/>